<evidence type="ECO:0000256" key="1">
    <source>
        <dbReference type="SAM" id="SignalP"/>
    </source>
</evidence>
<dbReference type="STRING" id="879243.Poras_1268"/>
<feature type="domain" description="Outer membrane protein beta-barrel" evidence="2">
    <location>
        <begin position="391"/>
        <end position="731"/>
    </location>
</feature>
<dbReference type="eggNOG" id="COG4771">
    <property type="taxonomic scope" value="Bacteria"/>
</dbReference>
<keyword evidence="4" id="KW-1185">Reference proteome</keyword>
<dbReference type="Pfam" id="PF14905">
    <property type="entry name" value="OMP_b-brl_3"/>
    <property type="match status" value="1"/>
</dbReference>
<reference evidence="4" key="1">
    <citation type="submission" date="2011-04" db="EMBL/GenBank/DDBJ databases">
        <title>The complete genome of Porphyromonas asaccharolytica DSM 20707.</title>
        <authorList>
            <person name="Lucas S."/>
            <person name="Han J."/>
            <person name="Lapidus A."/>
            <person name="Bruce D."/>
            <person name="Goodwin L."/>
            <person name="Pitluck S."/>
            <person name="Peters L."/>
            <person name="Kyrpides N."/>
            <person name="Mavromatis K."/>
            <person name="Ivanova N."/>
            <person name="Ovchinnikova G."/>
            <person name="Pagani I."/>
            <person name="Lu M."/>
            <person name="Detter J.C."/>
            <person name="Tapia R."/>
            <person name="Han C."/>
            <person name="Land M."/>
            <person name="Hauser L."/>
            <person name="Markowitz V."/>
            <person name="Cheng J.-F."/>
            <person name="Hugenholtz P."/>
            <person name="Woyke T."/>
            <person name="Wu D."/>
            <person name="Gronow S."/>
            <person name="Wellnitz S."/>
            <person name="Brambilla E."/>
            <person name="Klenk H.-P."/>
            <person name="Eisen J.A."/>
        </authorList>
    </citation>
    <scope>NUCLEOTIDE SEQUENCE [LARGE SCALE GENOMIC DNA]</scope>
    <source>
        <strain evidence="4">ATCC 25260 / DSM 20707 / VPI 4198</strain>
    </source>
</reference>
<keyword evidence="1" id="KW-0732">Signal</keyword>
<evidence type="ECO:0000313" key="3">
    <source>
        <dbReference type="EMBL" id="AEE13208.1"/>
    </source>
</evidence>
<evidence type="ECO:0000313" key="4">
    <source>
        <dbReference type="Proteomes" id="UP000006545"/>
    </source>
</evidence>
<dbReference type="Proteomes" id="UP000006545">
    <property type="component" value="Chromosome"/>
</dbReference>
<gene>
    <name evidence="3" type="ordered locus">Poras_1268</name>
</gene>
<name>F4KM42_PORAD</name>
<accession>F4KM42</accession>
<dbReference type="KEGG" id="pah:Poras_1268"/>
<dbReference type="AlphaFoldDB" id="F4KM42"/>
<evidence type="ECO:0000259" key="2">
    <source>
        <dbReference type="Pfam" id="PF14905"/>
    </source>
</evidence>
<dbReference type="EMBL" id="CP002689">
    <property type="protein sequence ID" value="AEE13208.1"/>
    <property type="molecule type" value="Genomic_DNA"/>
</dbReference>
<dbReference type="SUPFAM" id="SSF56935">
    <property type="entry name" value="Porins"/>
    <property type="match status" value="1"/>
</dbReference>
<feature type="signal peptide" evidence="1">
    <location>
        <begin position="1"/>
        <end position="32"/>
    </location>
</feature>
<protein>
    <recommendedName>
        <fullName evidence="2">Outer membrane protein beta-barrel domain-containing protein</fullName>
    </recommendedName>
</protein>
<dbReference type="SUPFAM" id="SSF49464">
    <property type="entry name" value="Carboxypeptidase regulatory domain-like"/>
    <property type="match status" value="1"/>
</dbReference>
<dbReference type="HOGENOM" id="CLU_347450_0_0_10"/>
<proteinExistence type="predicted"/>
<organism evidence="3 4">
    <name type="scientific">Porphyromonas asaccharolytica (strain ATCC 25260 / DSM 20707 / BCRC 10618 / CCUG 7834 / JCM 6326 / LMG 13178 / VPI 4198 / B440)</name>
    <name type="common">Bacteroides asaccharolyticus</name>
    <dbReference type="NCBI Taxonomy" id="879243"/>
    <lineage>
        <taxon>Bacteria</taxon>
        <taxon>Pseudomonadati</taxon>
        <taxon>Bacteroidota</taxon>
        <taxon>Bacteroidia</taxon>
        <taxon>Bacteroidales</taxon>
        <taxon>Porphyromonadaceae</taxon>
        <taxon>Porphyromonas</taxon>
    </lineage>
</organism>
<dbReference type="InterPro" id="IPR008969">
    <property type="entry name" value="CarboxyPept-like_regulatory"/>
</dbReference>
<sequence>MQYINKASMSKVTSTIAIILCCLGLSLQATTAQEVIGRVLSKERTPLENVHVLLYSNQDSTLLTMAVTDSLGRYAMKLPEKAFSVTYSLIGAKQVTIPYDVTLEAYREVIMEDDDTALGEVVVLAHQVRTKPIVGGIECRILNQDLISNRTAVDLLAYVPMISKKGLDSYSVVGTDDVVFFINGRRSLMSMSALMSYLKTLSASQIKSMKVLYQPSPEYGVGERTAVIDLVIEDNNVGFQGSLRGEVIRTRRWKETLSTTLVYQAPRWQVQLYAGARNLRDYERSEGETHYLQSGVINTSEQLRDTRRHQYDLNLTGEYKIAEGHTVGASIDLYRYGGKPRTTITDRYSSVGIDSTFTGHINRDYVDSYLGSIIYYQGKLPHGMYLTAEVSGLWSDYRQTMSQRYNRSDLPSHPSYLDYQSNLPMATSGYSSKTQLSIPLSEKLYLYLGNNSSLNRARYSETYDIRVIPGSFRPADRTLHYSEMLHLPYLLAYYQLPYNISLYGGLYGQYHSTSGAYDDGARQHYSGRWYLLPYASVSWRRGALSLSYGFSMSNNYSSFASYSPFVKWTAMNAYTQGNPELRPARSMFHSLTARYRNFYAQAYYGETRDNIGSFAILTPDRVIATKSYNYGVGRSLSLSMGYGGNITSWWYANANVSGRYTRNEVTIAGLPQYGHNYRTWMADGSFNNAFTLSDRYDWTADVNFSYSSPYHYLYTTQDGMMQCNIMMSKGIGSRVMLTLWAYKSWRQSLRHGIHSWGLSESHTPDFDRWTKSWGEDMGISLSIAYYFGKSSLNQKIQAKRSDASRIISSDDK</sequence>
<dbReference type="InterPro" id="IPR041700">
    <property type="entry name" value="OMP_b-brl_3"/>
</dbReference>
<feature type="chain" id="PRO_5003309937" description="Outer membrane protein beta-barrel domain-containing protein" evidence="1">
    <location>
        <begin position="33"/>
        <end position="812"/>
    </location>
</feature>